<proteinExistence type="predicted"/>
<reference evidence="1 2" key="1">
    <citation type="submission" date="2023-02" db="EMBL/GenBank/DDBJ databases">
        <title>LHISI_Scaffold_Assembly.</title>
        <authorList>
            <person name="Stuart O.P."/>
            <person name="Cleave R."/>
            <person name="Magrath M.J.L."/>
            <person name="Mikheyev A.S."/>
        </authorList>
    </citation>
    <scope>NUCLEOTIDE SEQUENCE [LARGE SCALE GENOMIC DNA]</scope>
    <source>
        <strain evidence="1">Daus_M_001</strain>
        <tissue evidence="1">Leg muscle</tissue>
    </source>
</reference>
<keyword evidence="2" id="KW-1185">Reference proteome</keyword>
<name>A0ABQ9I8U8_9NEOP</name>
<evidence type="ECO:0000313" key="1">
    <source>
        <dbReference type="EMBL" id="KAJ8892343.1"/>
    </source>
</evidence>
<organism evidence="1 2">
    <name type="scientific">Dryococelus australis</name>
    <dbReference type="NCBI Taxonomy" id="614101"/>
    <lineage>
        <taxon>Eukaryota</taxon>
        <taxon>Metazoa</taxon>
        <taxon>Ecdysozoa</taxon>
        <taxon>Arthropoda</taxon>
        <taxon>Hexapoda</taxon>
        <taxon>Insecta</taxon>
        <taxon>Pterygota</taxon>
        <taxon>Neoptera</taxon>
        <taxon>Polyneoptera</taxon>
        <taxon>Phasmatodea</taxon>
        <taxon>Verophasmatodea</taxon>
        <taxon>Anareolatae</taxon>
        <taxon>Phasmatidae</taxon>
        <taxon>Eurycanthinae</taxon>
        <taxon>Dryococelus</taxon>
    </lineage>
</organism>
<gene>
    <name evidence="1" type="ORF">PR048_004923</name>
</gene>
<protein>
    <submittedName>
        <fullName evidence="1">Uncharacterized protein</fullName>
    </submittedName>
</protein>
<sequence>MPINKTADRVANYSGITNRSRVNEGYGIQKIISAFAWNDYGKPWKIEVMMSIRIGDRTRVLPNASLVSATTAAPCSKVAIRKMVKPYIVACTVHRPPSEAIRDRQRYLRLPHVGNLNDGRGLWPAVFLRARLVRLFRRCSTLRFVSSYPLLGLARGEREIPEKTHRPAALSGTIPTYEIPGVTRLGVEPGSPWWEASRLTTQPRRPHHELISARTGLSLNQSCVESILGGVSRWLASVGMFGRAEWPVWSFGMVI</sequence>
<dbReference type="Proteomes" id="UP001159363">
    <property type="component" value="Chromosome 2"/>
</dbReference>
<accession>A0ABQ9I8U8</accession>
<comment type="caution">
    <text evidence="1">The sequence shown here is derived from an EMBL/GenBank/DDBJ whole genome shotgun (WGS) entry which is preliminary data.</text>
</comment>
<evidence type="ECO:0000313" key="2">
    <source>
        <dbReference type="Proteomes" id="UP001159363"/>
    </source>
</evidence>
<dbReference type="EMBL" id="JARBHB010000002">
    <property type="protein sequence ID" value="KAJ8892343.1"/>
    <property type="molecule type" value="Genomic_DNA"/>
</dbReference>